<evidence type="ECO:0000256" key="5">
    <source>
        <dbReference type="ARBA" id="ARBA00022741"/>
    </source>
</evidence>
<evidence type="ECO:0000256" key="6">
    <source>
        <dbReference type="ARBA" id="ARBA00022801"/>
    </source>
</evidence>
<keyword evidence="3" id="KW-0813">Transport</keyword>
<dbReference type="SMART" id="SM00382">
    <property type="entry name" value="AAA"/>
    <property type="match status" value="2"/>
</dbReference>
<dbReference type="AlphaFoldDB" id="A0A5N5T1A8"/>
<dbReference type="Gene3D" id="3.10.330.10">
    <property type="match status" value="1"/>
</dbReference>
<dbReference type="InterPro" id="IPR027417">
    <property type="entry name" value="P-loop_NTPase"/>
</dbReference>
<evidence type="ECO:0000259" key="14">
    <source>
        <dbReference type="SMART" id="SM00382"/>
    </source>
</evidence>
<gene>
    <name evidence="15" type="primary">PEX1</name>
    <name evidence="15" type="ORF">Anas_04666</name>
</gene>
<organism evidence="15 16">
    <name type="scientific">Armadillidium nasatum</name>
    <dbReference type="NCBI Taxonomy" id="96803"/>
    <lineage>
        <taxon>Eukaryota</taxon>
        <taxon>Metazoa</taxon>
        <taxon>Ecdysozoa</taxon>
        <taxon>Arthropoda</taxon>
        <taxon>Crustacea</taxon>
        <taxon>Multicrustacea</taxon>
        <taxon>Malacostraca</taxon>
        <taxon>Eumalacostraca</taxon>
        <taxon>Peracarida</taxon>
        <taxon>Isopoda</taxon>
        <taxon>Oniscidea</taxon>
        <taxon>Crinocheta</taxon>
        <taxon>Armadillidiidae</taxon>
        <taxon>Armadillidium</taxon>
    </lineage>
</organism>
<feature type="domain" description="AAA+ ATPase" evidence="14">
    <location>
        <begin position="814"/>
        <end position="938"/>
    </location>
</feature>
<dbReference type="OrthoDB" id="8173462at2759"/>
<dbReference type="SUPFAM" id="SSF52540">
    <property type="entry name" value="P-loop containing nucleoside triphosphate hydrolases"/>
    <property type="match status" value="2"/>
</dbReference>
<dbReference type="GO" id="GO:0016558">
    <property type="term" value="P:protein import into peroxisome matrix"/>
    <property type="evidence" value="ECO:0007669"/>
    <property type="project" value="TreeGrafter"/>
</dbReference>
<keyword evidence="13" id="KW-1133">Transmembrane helix</keyword>
<evidence type="ECO:0000256" key="12">
    <source>
        <dbReference type="ARBA" id="ARBA00048778"/>
    </source>
</evidence>
<keyword evidence="5" id="KW-0547">Nucleotide-binding</keyword>
<dbReference type="InterPro" id="IPR015342">
    <property type="entry name" value="PEX1-N_C-lobe"/>
</dbReference>
<evidence type="ECO:0000256" key="2">
    <source>
        <dbReference type="ARBA" id="ARBA00006914"/>
    </source>
</evidence>
<keyword evidence="9 13" id="KW-0472">Membrane</keyword>
<comment type="catalytic activity">
    <reaction evidence="12">
        <text>ATP + H2O = ADP + phosphate + H(+)</text>
        <dbReference type="Rhea" id="RHEA:13065"/>
        <dbReference type="ChEBI" id="CHEBI:15377"/>
        <dbReference type="ChEBI" id="CHEBI:15378"/>
        <dbReference type="ChEBI" id="CHEBI:30616"/>
        <dbReference type="ChEBI" id="CHEBI:43474"/>
        <dbReference type="ChEBI" id="CHEBI:456216"/>
    </reaction>
    <physiologicalReaction direction="left-to-right" evidence="12">
        <dbReference type="Rhea" id="RHEA:13066"/>
    </physiologicalReaction>
</comment>
<dbReference type="GO" id="GO:0016887">
    <property type="term" value="F:ATP hydrolysis activity"/>
    <property type="evidence" value="ECO:0007669"/>
    <property type="project" value="InterPro"/>
</dbReference>
<keyword evidence="16" id="KW-1185">Reference proteome</keyword>
<evidence type="ECO:0000256" key="4">
    <source>
        <dbReference type="ARBA" id="ARBA00022593"/>
    </source>
</evidence>
<dbReference type="GO" id="GO:0005524">
    <property type="term" value="F:ATP binding"/>
    <property type="evidence" value="ECO:0007669"/>
    <property type="project" value="UniProtKB-KW"/>
</dbReference>
<dbReference type="InterPro" id="IPR003959">
    <property type="entry name" value="ATPase_AAA_core"/>
</dbReference>
<evidence type="ECO:0000256" key="10">
    <source>
        <dbReference type="ARBA" id="ARBA00032509"/>
    </source>
</evidence>
<dbReference type="Pfam" id="PF09262">
    <property type="entry name" value="PEX-1N"/>
    <property type="match status" value="1"/>
</dbReference>
<dbReference type="Pfam" id="PF17862">
    <property type="entry name" value="AAA_lid_3"/>
    <property type="match status" value="1"/>
</dbReference>
<dbReference type="InterPro" id="IPR029067">
    <property type="entry name" value="CDC48_domain_2-like_sf"/>
</dbReference>
<sequence length="1080" mass="122479">MNKGLIYSAYLKGNSFRHCFISFPHHWRAYISPATVPTFLVASETLSLLVSWAGHTHDQENEDEVYVYVSAKFLCANGFCDGELVMIRQLPCPSPCVSATTVVICDANWKELMLNIQEAQSAFLTQFRVIKKDQIFPLWLEGGVFILLKVTSFSPSTVFSLLQQNTEVKVLPSSGNYDIDVPLSLKPAIREVEEKDTNKTKEQLLLQLVYYIFILLGYSLSNLKLFPREELFMKLKIVTLPLNLYDCHLHILPKLLLMHPSLVLIGRRNLSNTKYESSDHFIAKIDTYSPSKNIKTNENTAPVSCVVVVVVWEKLIKYIRNKAYFRHIEDILQHKTCILSKNLYKKMAVDRDTIVAIETLESSFVNSKNFIIDVTVGDSTYLSDSVISSTLFSAFAELNQYCPIVINNRTILTLEFNTEHRDIFLCTRDGNPIIVKSLKSCPLYFHVDLRSWKKFPEDKFVNDKQNSSVSFSDNLVNEEIFKLLCSFAEKDMISQNPLSPNFILLQGSKGSGKTTLVNNLMKKISIYPYFVHCEIISLKSMKGKKVDSVHKILKEAISKALIFKPSLLVLDDLDCIPNIESSQENGPLSYYVNHMAYMVRALLCQLIETQKIDARTTSPDASVTVVATCLSRNEVHPFLSSPKGNHIFVTSLRIPPFSENDKLSFLKYDLESRHNMFISKRRHWPSCEIPPEKNFSFADENIISKLEGMTLYDIKNISLRIFIEAKERWLYDSNFLESSSFDNYSDYTYSYKNVDVEKAHKGYISSSMKGFGLQSRIGPKIKIGGMHKPRQMLEEMILWPSKYQKIFSQTSHKLRTGILLYGPPGCGKSLLAKSFEHYPHINFIIVKGPELLSKYIGQSEKAVRDAFERAVNAKPCILFFDEFESVAPRRGHDNTGVTDRVVNQLLTQMDGVEGLTGVFILAATSRRLDKGVYCPIPDCTEREEILNVLCEEINLDPEIDLKTIALKTEGYSGADLQNILSTALIKAAQSSVGKMLYEDVINQDFENSSVNESVGRNINGNNGTSPCITMEEISKALVEVRPSVGVKERLKYDELYKSFSQSKTTISFTKIIPGKRETLA</sequence>
<dbReference type="PANTHER" id="PTHR23077:SF12">
    <property type="entry name" value="PEROXISOMAL ATPASE PEX1"/>
    <property type="match status" value="1"/>
</dbReference>
<evidence type="ECO:0000256" key="8">
    <source>
        <dbReference type="ARBA" id="ARBA00022927"/>
    </source>
</evidence>
<proteinExistence type="inferred from homology"/>
<reference evidence="15 16" key="1">
    <citation type="journal article" date="2019" name="PLoS Biol.">
        <title>Sex chromosomes control vertical transmission of feminizing Wolbachia symbionts in an isopod.</title>
        <authorList>
            <person name="Becking T."/>
            <person name="Chebbi M.A."/>
            <person name="Giraud I."/>
            <person name="Moumen B."/>
            <person name="Laverre T."/>
            <person name="Caubet Y."/>
            <person name="Peccoud J."/>
            <person name="Gilbert C."/>
            <person name="Cordaux R."/>
        </authorList>
    </citation>
    <scope>NUCLEOTIDE SEQUENCE [LARGE SCALE GENOMIC DNA]</scope>
    <source>
        <strain evidence="15">ANa2</strain>
        <tissue evidence="15">Whole body excluding digestive tract and cuticle</tissue>
    </source>
</reference>
<dbReference type="GO" id="GO:0005829">
    <property type="term" value="C:cytosol"/>
    <property type="evidence" value="ECO:0007669"/>
    <property type="project" value="TreeGrafter"/>
</dbReference>
<comment type="caution">
    <text evidence="15">The sequence shown here is derived from an EMBL/GenBank/DDBJ whole genome shotgun (WGS) entry which is preliminary data.</text>
</comment>
<dbReference type="PANTHER" id="PTHR23077">
    <property type="entry name" value="AAA-FAMILY ATPASE"/>
    <property type="match status" value="1"/>
</dbReference>
<evidence type="ECO:0000256" key="13">
    <source>
        <dbReference type="SAM" id="Phobius"/>
    </source>
</evidence>
<keyword evidence="6" id="KW-0378">Hydrolase</keyword>
<keyword evidence="7" id="KW-0067">ATP-binding</keyword>
<dbReference type="GO" id="GO:0005778">
    <property type="term" value="C:peroxisomal membrane"/>
    <property type="evidence" value="ECO:0007669"/>
    <property type="project" value="TreeGrafter"/>
</dbReference>
<dbReference type="InterPro" id="IPR041569">
    <property type="entry name" value="AAA_lid_3"/>
</dbReference>
<feature type="domain" description="AAA+ ATPase" evidence="14">
    <location>
        <begin position="499"/>
        <end position="655"/>
    </location>
</feature>
<keyword evidence="8" id="KW-0653">Protein transport</keyword>
<evidence type="ECO:0000313" key="16">
    <source>
        <dbReference type="Proteomes" id="UP000326759"/>
    </source>
</evidence>
<dbReference type="EMBL" id="SEYY01014632">
    <property type="protein sequence ID" value="KAB7500244.1"/>
    <property type="molecule type" value="Genomic_DNA"/>
</dbReference>
<name>A0A5N5T1A8_9CRUS</name>
<dbReference type="Gene3D" id="3.40.50.300">
    <property type="entry name" value="P-loop containing nucleotide triphosphate hydrolases"/>
    <property type="match status" value="2"/>
</dbReference>
<feature type="transmembrane region" description="Helical" evidence="13">
    <location>
        <begin position="208"/>
        <end position="226"/>
    </location>
</feature>
<protein>
    <recommendedName>
        <fullName evidence="11">Peroxisomal ATPase PEX1</fullName>
    </recommendedName>
    <alternativeName>
        <fullName evidence="10">Peroxin-1</fullName>
    </alternativeName>
</protein>
<dbReference type="SUPFAM" id="SSF54585">
    <property type="entry name" value="Cdc48 domain 2-like"/>
    <property type="match status" value="1"/>
</dbReference>
<keyword evidence="4" id="KW-0962">Peroxisome biogenesis</keyword>
<evidence type="ECO:0000256" key="9">
    <source>
        <dbReference type="ARBA" id="ARBA00023136"/>
    </source>
</evidence>
<evidence type="ECO:0000256" key="11">
    <source>
        <dbReference type="ARBA" id="ARBA00034532"/>
    </source>
</evidence>
<evidence type="ECO:0000256" key="3">
    <source>
        <dbReference type="ARBA" id="ARBA00022448"/>
    </source>
</evidence>
<evidence type="ECO:0000256" key="7">
    <source>
        <dbReference type="ARBA" id="ARBA00022840"/>
    </source>
</evidence>
<dbReference type="InterPro" id="IPR050168">
    <property type="entry name" value="AAA_ATPase_domain"/>
</dbReference>
<evidence type="ECO:0000256" key="1">
    <source>
        <dbReference type="ARBA" id="ARBA00004370"/>
    </source>
</evidence>
<comment type="subcellular location">
    <subcellularLocation>
        <location evidence="1">Membrane</location>
    </subcellularLocation>
</comment>
<dbReference type="Gene3D" id="1.10.8.60">
    <property type="match status" value="1"/>
</dbReference>
<evidence type="ECO:0000313" key="15">
    <source>
        <dbReference type="EMBL" id="KAB7500244.1"/>
    </source>
</evidence>
<dbReference type="Pfam" id="PF00004">
    <property type="entry name" value="AAA"/>
    <property type="match status" value="2"/>
</dbReference>
<dbReference type="Gene3D" id="2.40.40.20">
    <property type="match status" value="1"/>
</dbReference>
<dbReference type="Proteomes" id="UP000326759">
    <property type="component" value="Unassembled WGS sequence"/>
</dbReference>
<keyword evidence="13" id="KW-0812">Transmembrane</keyword>
<dbReference type="InterPro" id="IPR003593">
    <property type="entry name" value="AAA+_ATPase"/>
</dbReference>
<comment type="similarity">
    <text evidence="2">Belongs to the AAA ATPase family.</text>
</comment>
<accession>A0A5N5T1A8</accession>